<dbReference type="AlphaFoldDB" id="A0AAE9YVF6"/>
<evidence type="ECO:0000313" key="3">
    <source>
        <dbReference type="Proteomes" id="UP000032568"/>
    </source>
</evidence>
<gene>
    <name evidence="2" type="ORF">SG35_022835</name>
</gene>
<feature type="transmembrane region" description="Helical" evidence="1">
    <location>
        <begin position="6"/>
        <end position="24"/>
    </location>
</feature>
<dbReference type="Proteomes" id="UP000032568">
    <property type="component" value="Chromosome"/>
</dbReference>
<dbReference type="KEGG" id="tact:SG35_022835"/>
<organism evidence="2 3">
    <name type="scientific">Thalassomonas actiniarum</name>
    <dbReference type="NCBI Taxonomy" id="485447"/>
    <lineage>
        <taxon>Bacteria</taxon>
        <taxon>Pseudomonadati</taxon>
        <taxon>Pseudomonadota</taxon>
        <taxon>Gammaproteobacteria</taxon>
        <taxon>Alteromonadales</taxon>
        <taxon>Colwelliaceae</taxon>
        <taxon>Thalassomonas</taxon>
    </lineage>
</organism>
<proteinExistence type="predicted"/>
<protein>
    <submittedName>
        <fullName evidence="2">Uncharacterized protein</fullName>
    </submittedName>
</protein>
<name>A0AAE9YVF6_9GAMM</name>
<reference evidence="2 3" key="2">
    <citation type="journal article" date="2022" name="Mar. Drugs">
        <title>Bioassay-Guided Fractionation Leads to the Detection of Cholic Acid Generated by the Rare Thalassomonas sp.</title>
        <authorList>
            <person name="Pheiffer F."/>
            <person name="Schneider Y.K."/>
            <person name="Hansen E.H."/>
            <person name="Andersen J.H."/>
            <person name="Isaksson J."/>
            <person name="Busche T."/>
            <person name="R C."/>
            <person name="Kalinowski J."/>
            <person name="Zyl L.V."/>
            <person name="Trindade M."/>
        </authorList>
    </citation>
    <scope>NUCLEOTIDE SEQUENCE [LARGE SCALE GENOMIC DNA]</scope>
    <source>
        <strain evidence="2 3">A5K-106</strain>
    </source>
</reference>
<keyword evidence="1" id="KW-1133">Transmembrane helix</keyword>
<evidence type="ECO:0000313" key="2">
    <source>
        <dbReference type="EMBL" id="WDE01990.1"/>
    </source>
</evidence>
<keyword evidence="1" id="KW-0472">Membrane</keyword>
<sequence length="97" mass="10951">MPFIVTLEILGFILLLLMYIYLAYKQVFKPYLHAIYITALYWCISLGAGVLMDVFLGIIFVPLAFVFPVLLNVIAVLLGTLLGIQLRQKRGFRANGI</sequence>
<feature type="transmembrane region" description="Helical" evidence="1">
    <location>
        <begin position="58"/>
        <end position="84"/>
    </location>
</feature>
<reference evidence="2 3" key="1">
    <citation type="journal article" date="2015" name="Genome Announc.">
        <title>Draft Genome Sequences of Marine Isolates of Thalassomonas viridans and Thalassomonas actiniarum.</title>
        <authorList>
            <person name="Olonade I."/>
            <person name="van Zyl L.J."/>
            <person name="Trindade M."/>
        </authorList>
    </citation>
    <scope>NUCLEOTIDE SEQUENCE [LARGE SCALE GENOMIC DNA]</scope>
    <source>
        <strain evidence="2 3">A5K-106</strain>
    </source>
</reference>
<dbReference type="EMBL" id="CP059735">
    <property type="protein sequence ID" value="WDE01990.1"/>
    <property type="molecule type" value="Genomic_DNA"/>
</dbReference>
<feature type="transmembrane region" description="Helical" evidence="1">
    <location>
        <begin position="31"/>
        <end position="52"/>
    </location>
</feature>
<evidence type="ECO:0000256" key="1">
    <source>
        <dbReference type="SAM" id="Phobius"/>
    </source>
</evidence>
<keyword evidence="1" id="KW-0812">Transmembrane</keyword>
<keyword evidence="3" id="KW-1185">Reference proteome</keyword>
<accession>A0AAE9YVF6</accession>